<organism evidence="14 15">
    <name type="scientific">Curvularia kusanoi</name>
    <name type="common">Cochliobolus kusanoi</name>
    <dbReference type="NCBI Taxonomy" id="90978"/>
    <lineage>
        <taxon>Eukaryota</taxon>
        <taxon>Fungi</taxon>
        <taxon>Dikarya</taxon>
        <taxon>Ascomycota</taxon>
        <taxon>Pezizomycotina</taxon>
        <taxon>Dothideomycetes</taxon>
        <taxon>Pleosporomycetidae</taxon>
        <taxon>Pleosporales</taxon>
        <taxon>Pleosporineae</taxon>
        <taxon>Pleosporaceae</taxon>
        <taxon>Curvularia</taxon>
    </lineage>
</organism>
<keyword evidence="6 13" id="KW-1133">Transmembrane helix</keyword>
<evidence type="ECO:0000256" key="3">
    <source>
        <dbReference type="ARBA" id="ARBA00022679"/>
    </source>
</evidence>
<feature type="transmembrane region" description="Helical" evidence="13">
    <location>
        <begin position="567"/>
        <end position="587"/>
    </location>
</feature>
<name>A0A9P4W7M0_CURKU</name>
<dbReference type="InterPro" id="IPR014371">
    <property type="entry name" value="Oat_ACAT_DAG_ARE"/>
</dbReference>
<dbReference type="GO" id="GO:0008204">
    <property type="term" value="P:ergosterol metabolic process"/>
    <property type="evidence" value="ECO:0007669"/>
    <property type="project" value="TreeGrafter"/>
</dbReference>
<evidence type="ECO:0000256" key="2">
    <source>
        <dbReference type="ARBA" id="ARBA00009010"/>
    </source>
</evidence>
<reference evidence="14" key="1">
    <citation type="submission" date="2019-04" db="EMBL/GenBank/DDBJ databases">
        <title>Sequencing of skin fungus with MAO and IRED activity.</title>
        <authorList>
            <person name="Marsaioli A.J."/>
            <person name="Bonatto J.M.C."/>
            <person name="Reis Junior O."/>
        </authorList>
    </citation>
    <scope>NUCLEOTIDE SEQUENCE</scope>
    <source>
        <strain evidence="14">30M1</strain>
    </source>
</reference>
<dbReference type="InterPro" id="IPR004299">
    <property type="entry name" value="MBOAT_fam"/>
</dbReference>
<comment type="similarity">
    <text evidence="2 10">Belongs to the membrane-bound acyltransferase family. Sterol o-acyltransferase subfamily.</text>
</comment>
<evidence type="ECO:0000256" key="11">
    <source>
        <dbReference type="PIRSR" id="PIRSR000439-1"/>
    </source>
</evidence>
<evidence type="ECO:0000313" key="14">
    <source>
        <dbReference type="EMBL" id="KAF2996476.1"/>
    </source>
</evidence>
<dbReference type="PANTHER" id="PTHR10408">
    <property type="entry name" value="STEROL O-ACYLTRANSFERASE"/>
    <property type="match status" value="1"/>
</dbReference>
<dbReference type="GO" id="GO:0005789">
    <property type="term" value="C:endoplasmic reticulum membrane"/>
    <property type="evidence" value="ECO:0007669"/>
    <property type="project" value="UniProtKB-SubCell"/>
</dbReference>
<evidence type="ECO:0000256" key="12">
    <source>
        <dbReference type="SAM" id="MobiDB-lite"/>
    </source>
</evidence>
<feature type="transmembrane region" description="Helical" evidence="13">
    <location>
        <begin position="234"/>
        <end position="256"/>
    </location>
</feature>
<comment type="function">
    <text evidence="9">Sterol O-acyltransferase that catalyzes the formation of stery esters.</text>
</comment>
<dbReference type="PIRSF" id="PIRSF000439">
    <property type="entry name" value="Oat_ACAT_DAG_ARE"/>
    <property type="match status" value="1"/>
</dbReference>
<evidence type="ECO:0000256" key="5">
    <source>
        <dbReference type="ARBA" id="ARBA00022824"/>
    </source>
</evidence>
<evidence type="ECO:0000256" key="10">
    <source>
        <dbReference type="PIRNR" id="PIRNR000439"/>
    </source>
</evidence>
<dbReference type="Pfam" id="PF03062">
    <property type="entry name" value="MBOAT"/>
    <property type="match status" value="1"/>
</dbReference>
<evidence type="ECO:0000256" key="1">
    <source>
        <dbReference type="ARBA" id="ARBA00004477"/>
    </source>
</evidence>
<evidence type="ECO:0000256" key="13">
    <source>
        <dbReference type="SAM" id="Phobius"/>
    </source>
</evidence>
<evidence type="ECO:0000256" key="7">
    <source>
        <dbReference type="ARBA" id="ARBA00023136"/>
    </source>
</evidence>
<keyword evidence="4 13" id="KW-0812">Transmembrane</keyword>
<gene>
    <name evidence="14" type="primary">ARE1</name>
    <name evidence="14" type="ORF">E8E13_004797</name>
</gene>
<keyword evidence="8 10" id="KW-0012">Acyltransferase</keyword>
<protein>
    <recommendedName>
        <fullName evidence="10">O-acyltransferase</fullName>
    </recommendedName>
</protein>
<feature type="transmembrane region" description="Helical" evidence="13">
    <location>
        <begin position="440"/>
        <end position="462"/>
    </location>
</feature>
<feature type="compositionally biased region" description="Basic and acidic residues" evidence="12">
    <location>
        <begin position="1"/>
        <end position="17"/>
    </location>
</feature>
<dbReference type="OrthoDB" id="10039049at2759"/>
<feature type="transmembrane region" description="Helical" evidence="13">
    <location>
        <begin position="262"/>
        <end position="285"/>
    </location>
</feature>
<keyword evidence="15" id="KW-1185">Reference proteome</keyword>
<evidence type="ECO:0000256" key="8">
    <source>
        <dbReference type="ARBA" id="ARBA00023315"/>
    </source>
</evidence>
<feature type="transmembrane region" description="Helical" evidence="13">
    <location>
        <begin position="201"/>
        <end position="222"/>
    </location>
</feature>
<dbReference type="AlphaFoldDB" id="A0A9P4W7M0"/>
<evidence type="ECO:0000256" key="4">
    <source>
        <dbReference type="ARBA" id="ARBA00022692"/>
    </source>
</evidence>
<feature type="compositionally biased region" description="Acidic residues" evidence="12">
    <location>
        <begin position="69"/>
        <end position="78"/>
    </location>
</feature>
<evidence type="ECO:0000256" key="6">
    <source>
        <dbReference type="ARBA" id="ARBA00022989"/>
    </source>
</evidence>
<keyword evidence="5 10" id="KW-0256">Endoplasmic reticulum</keyword>
<dbReference type="Proteomes" id="UP000801428">
    <property type="component" value="Unassembled WGS sequence"/>
</dbReference>
<comment type="caution">
    <text evidence="14">The sequence shown here is derived from an EMBL/GenBank/DDBJ whole genome shotgun (WGS) entry which is preliminary data.</text>
</comment>
<dbReference type="GO" id="GO:0034737">
    <property type="term" value="F:ergosterol O-acyltransferase activity"/>
    <property type="evidence" value="ECO:0007669"/>
    <property type="project" value="TreeGrafter"/>
</dbReference>
<dbReference type="PANTHER" id="PTHR10408:SF23">
    <property type="entry name" value="STEROL O-ACYLTRANSFERASE 1-RELATED"/>
    <property type="match status" value="1"/>
</dbReference>
<keyword evidence="7 10" id="KW-0472">Membrane</keyword>
<comment type="subcellular location">
    <subcellularLocation>
        <location evidence="1 10">Endoplasmic reticulum membrane</location>
        <topology evidence="1 10">Multi-pass membrane protein</topology>
    </subcellularLocation>
</comment>
<sequence length="642" mass="73822">MASISSDRRPLVIEHALDGLTDASRARREGSSEESSDLDIDGATQLRPSTTMVGTGNRSGNTTAIPSDGSEDGTYNDDADPKQNKKRKSIQVTFNDSGKKVQHNLLAEDLRNIIRAGMQNEVAKLSGKSKARLRDLVFTRQFTTFDRQNPSASESPFHGFFTLFWIGMALLLTRIAAGNYKDEGSVFGKAEILHLMVDRDLFVLLATDAAMCVASSFGFFLHKAIAADYLTWSGSGWIIQSVWQLFFTGFVIFWTFWREWSWTHTVFVVLHVFVLLMKQHAYSFYNGYLSRVYRRRNLLEQKLQQLNELDAHQGSGAEVLAATGMEKPDHDGLSQRKSHSRRLSTDFTLEESQIASIGSAIEDGEPLDAEQIESFRRALTTEITVLNEELRGKCTTTDNMYPNNLNLLNFIEWTCLPTLVYDLEYPRQEKINWWYVAEKTAATLGVIWVMIVISQAYIYPVVVETTRQKEAGMSLDERWKEFPWVVSDMLFPMLLEQLLSWYVIWECLLNVLAEVTRFADRGFYGAWWNSVSFDQYARDWNRPVHNFLLRHVYHSSISFFHLSKMQATFFTFLLSAIVHEVLMFCIFHKVRGYLFTFQLTQLPLAAFMKTRWMRERHTLGNIIFWFGLFIGPSLITSLYLIV</sequence>
<feature type="compositionally biased region" description="Polar residues" evidence="12">
    <location>
        <begin position="46"/>
        <end position="65"/>
    </location>
</feature>
<accession>A0A9P4W7M0</accession>
<evidence type="ECO:0000256" key="9">
    <source>
        <dbReference type="ARBA" id="ARBA00023568"/>
    </source>
</evidence>
<feature type="transmembrane region" description="Helical" evidence="13">
    <location>
        <begin position="157"/>
        <end position="177"/>
    </location>
</feature>
<feature type="region of interest" description="Disordered" evidence="12">
    <location>
        <begin position="1"/>
        <end position="88"/>
    </location>
</feature>
<evidence type="ECO:0000313" key="15">
    <source>
        <dbReference type="Proteomes" id="UP000801428"/>
    </source>
</evidence>
<keyword evidence="3 10" id="KW-0808">Transferase</keyword>
<proteinExistence type="inferred from homology"/>
<feature type="active site" evidence="11">
    <location>
        <position position="579"/>
    </location>
</feature>
<feature type="transmembrane region" description="Helical" evidence="13">
    <location>
        <begin position="622"/>
        <end position="641"/>
    </location>
</feature>
<dbReference type="EMBL" id="SWKU01000027">
    <property type="protein sequence ID" value="KAF2996476.1"/>
    <property type="molecule type" value="Genomic_DNA"/>
</dbReference>